<evidence type="ECO:0000313" key="1">
    <source>
        <dbReference type="EMBL" id="EBO0847947.1"/>
    </source>
</evidence>
<proteinExistence type="predicted"/>
<dbReference type="AlphaFoldDB" id="A0A5T9Q0A0"/>
<organism evidence="1">
    <name type="scientific">Salmonella enterica</name>
    <name type="common">Salmonella choleraesuis</name>
    <dbReference type="NCBI Taxonomy" id="28901"/>
    <lineage>
        <taxon>Bacteria</taxon>
        <taxon>Pseudomonadati</taxon>
        <taxon>Pseudomonadota</taxon>
        <taxon>Gammaproteobacteria</taxon>
        <taxon>Enterobacterales</taxon>
        <taxon>Enterobacteriaceae</taxon>
        <taxon>Salmonella</taxon>
    </lineage>
</organism>
<dbReference type="InterPro" id="IPR003458">
    <property type="entry name" value="Phage_T4_Gp38_tail_assem"/>
</dbReference>
<accession>A0A5T9Q0A0</accession>
<comment type="caution">
    <text evidence="1">The sequence shown here is derived from an EMBL/GenBank/DDBJ whole genome shotgun (WGS) entry which is preliminary data.</text>
</comment>
<dbReference type="Pfam" id="PF02413">
    <property type="entry name" value="Caudo_TAP"/>
    <property type="match status" value="1"/>
</dbReference>
<sequence length="142" mass="16012">MQKYVFSAKKNAFFPVELKSSYQKAGEWPNDGIEIEDSVATEFMQEPPEGKYRNVIAGMPAWVDIPPPTQEELISAAEQVRKQLLAHADAVMLDWRTELILAEINDANRAKLSAWLAYKNEVKAVDVISDPKNVNWPVLPEA</sequence>
<dbReference type="EMBL" id="AAGBIR010000030">
    <property type="protein sequence ID" value="EBO0847947.1"/>
    <property type="molecule type" value="Genomic_DNA"/>
</dbReference>
<reference evidence="1" key="1">
    <citation type="submission" date="2018-06" db="EMBL/GenBank/DDBJ databases">
        <authorList>
            <consortium name="PulseNet: The National Subtyping Network for Foodborne Disease Surveillance"/>
            <person name="Tarr C.L."/>
            <person name="Trees E."/>
            <person name="Katz L.S."/>
            <person name="Carleton-Romer H.A."/>
            <person name="Stroika S."/>
            <person name="Kucerova Z."/>
            <person name="Roache K.F."/>
            <person name="Sabol A.L."/>
            <person name="Besser J."/>
            <person name="Gerner-Smidt P."/>
        </authorList>
    </citation>
    <scope>NUCLEOTIDE SEQUENCE</scope>
    <source>
        <strain evidence="1">PNUSAS044035</strain>
    </source>
</reference>
<protein>
    <submittedName>
        <fullName evidence="1">Phage tail protein</fullName>
    </submittedName>
</protein>
<name>A0A5T9Q0A0_SALER</name>
<gene>
    <name evidence="1" type="ORF">DRI59_25200</name>
</gene>